<dbReference type="Proteomes" id="UP001163324">
    <property type="component" value="Chromosome 6"/>
</dbReference>
<dbReference type="EMBL" id="CM047945">
    <property type="protein sequence ID" value="KAI9898147.1"/>
    <property type="molecule type" value="Genomic_DNA"/>
</dbReference>
<evidence type="ECO:0000313" key="1">
    <source>
        <dbReference type="EMBL" id="KAI9898147.1"/>
    </source>
</evidence>
<reference evidence="1" key="1">
    <citation type="submission" date="2022-10" db="EMBL/GenBank/DDBJ databases">
        <title>Complete Genome of Trichothecium roseum strain YXFP-22015, a Plant Pathogen Isolated from Citrus.</title>
        <authorList>
            <person name="Wang Y."/>
            <person name="Zhu L."/>
        </authorList>
    </citation>
    <scope>NUCLEOTIDE SEQUENCE</scope>
    <source>
        <strain evidence="1">YXFP-22015</strain>
    </source>
</reference>
<organism evidence="1 2">
    <name type="scientific">Trichothecium roseum</name>
    <dbReference type="NCBI Taxonomy" id="47278"/>
    <lineage>
        <taxon>Eukaryota</taxon>
        <taxon>Fungi</taxon>
        <taxon>Dikarya</taxon>
        <taxon>Ascomycota</taxon>
        <taxon>Pezizomycotina</taxon>
        <taxon>Sordariomycetes</taxon>
        <taxon>Hypocreomycetidae</taxon>
        <taxon>Hypocreales</taxon>
        <taxon>Hypocreales incertae sedis</taxon>
        <taxon>Trichothecium</taxon>
    </lineage>
</organism>
<proteinExistence type="predicted"/>
<evidence type="ECO:0000313" key="2">
    <source>
        <dbReference type="Proteomes" id="UP001163324"/>
    </source>
</evidence>
<name>A0ACC0UVJ9_9HYPO</name>
<accession>A0ACC0UVJ9</accession>
<gene>
    <name evidence="1" type="ORF">N3K66_006507</name>
</gene>
<comment type="caution">
    <text evidence="1">The sequence shown here is derived from an EMBL/GenBank/DDBJ whole genome shotgun (WGS) entry which is preliminary data.</text>
</comment>
<protein>
    <submittedName>
        <fullName evidence="1">Uncharacterized protein</fullName>
    </submittedName>
</protein>
<keyword evidence="2" id="KW-1185">Reference proteome</keyword>
<sequence>MWGHGDDWTGITSAAERKRRQNRLNQRAWRRRKTTQETPFPPAAKQQLQPTTTTPRSSPPKHHQNEEPQGQQQQQHSPPTAARTRQEVTSYLRALYDDSGPLFLTDPVLVHRARGLLRRAYHDYVLRSPRPESLHMVIRLNLFNALARNAVVMGFPIEGLCSVEHTSPFNSYGPLPLPLLPASSPPAASSLSPSSSNDCSSYPAVLHPTVPQRSIKHHPWIDLFPFPAFRDNILVAMQKGHLDDDDLCLDVLELWAPGIETRPALVVWGGPDDDPWDWRFWEASPAFVRKWGWLLRGSPEMLRATNFWRERRGQSRIECVPLDHL</sequence>